<comment type="caution">
    <text evidence="1">The sequence shown here is derived from an EMBL/GenBank/DDBJ whole genome shotgun (WGS) entry which is preliminary data.</text>
</comment>
<protein>
    <recommendedName>
        <fullName evidence="3">DUF1618 domain-containing protein</fullName>
    </recommendedName>
</protein>
<gene>
    <name evidence="1" type="ORF">BAE44_0008442</name>
</gene>
<proteinExistence type="predicted"/>
<evidence type="ECO:0000313" key="2">
    <source>
        <dbReference type="Proteomes" id="UP000095767"/>
    </source>
</evidence>
<keyword evidence="2" id="KW-1185">Reference proteome</keyword>
<evidence type="ECO:0008006" key="3">
    <source>
        <dbReference type="Google" id="ProtNLM"/>
    </source>
</evidence>
<evidence type="ECO:0000313" key="1">
    <source>
        <dbReference type="EMBL" id="OEL30537.1"/>
    </source>
</evidence>
<dbReference type="PANTHER" id="PTHR36140:SF12">
    <property type="entry name" value="F-BOX DOMAIN-CONTAINING PROTEIN"/>
    <property type="match status" value="1"/>
</dbReference>
<organism evidence="1 2">
    <name type="scientific">Dichanthelium oligosanthes</name>
    <dbReference type="NCBI Taxonomy" id="888268"/>
    <lineage>
        <taxon>Eukaryota</taxon>
        <taxon>Viridiplantae</taxon>
        <taxon>Streptophyta</taxon>
        <taxon>Embryophyta</taxon>
        <taxon>Tracheophyta</taxon>
        <taxon>Spermatophyta</taxon>
        <taxon>Magnoliopsida</taxon>
        <taxon>Liliopsida</taxon>
        <taxon>Poales</taxon>
        <taxon>Poaceae</taxon>
        <taxon>PACMAD clade</taxon>
        <taxon>Panicoideae</taxon>
        <taxon>Panicodae</taxon>
        <taxon>Paniceae</taxon>
        <taxon>Dichantheliinae</taxon>
        <taxon>Dichanthelium</taxon>
    </lineage>
</organism>
<accession>A0A1E5VZJ0</accession>
<name>A0A1E5VZJ0_9POAL</name>
<dbReference type="OrthoDB" id="696275at2759"/>
<dbReference type="EMBL" id="LWDX02025403">
    <property type="protein sequence ID" value="OEL30537.1"/>
    <property type="molecule type" value="Genomic_DNA"/>
</dbReference>
<sequence>MASASRLLGPCDGGAPLLDDEGRALFDKARPVASRNGRVVLELRREERADGLTICVWNPMTGGVSVLPTLSGKDSPGDYACAILTGDDLDVPTDLFRLLLVYNNCRRGSTVLRCYSSDTRSWGASRQEARRQDQAGAACCGS</sequence>
<dbReference type="Proteomes" id="UP000095767">
    <property type="component" value="Unassembled WGS sequence"/>
</dbReference>
<dbReference type="PANTHER" id="PTHR36140">
    <property type="entry name" value="F-BOX DOMAIN-CONTAINING PROTEIN-RELATED"/>
    <property type="match status" value="1"/>
</dbReference>
<reference evidence="1 2" key="1">
    <citation type="submission" date="2016-09" db="EMBL/GenBank/DDBJ databases">
        <title>The draft genome of Dichanthelium oligosanthes: A C3 panicoid grass species.</title>
        <authorList>
            <person name="Studer A.J."/>
            <person name="Schnable J.C."/>
            <person name="Brutnell T.P."/>
        </authorList>
    </citation>
    <scope>NUCLEOTIDE SEQUENCE [LARGE SCALE GENOMIC DNA]</scope>
    <source>
        <strain evidence="2">cv. Kellogg 1175</strain>
        <tissue evidence="1">Leaf</tissue>
    </source>
</reference>
<dbReference type="AlphaFoldDB" id="A0A1E5VZJ0"/>